<dbReference type="PANTHER" id="PTHR22762">
    <property type="entry name" value="ALPHA-GLUCOSIDASE"/>
    <property type="match status" value="1"/>
</dbReference>
<dbReference type="InterPro" id="IPR048395">
    <property type="entry name" value="Glyco_hydro_31_C"/>
</dbReference>
<dbReference type="Gene3D" id="3.20.20.80">
    <property type="entry name" value="Glycosidases"/>
    <property type="match status" value="1"/>
</dbReference>
<name>A0A2V3PMC7_9BACT</name>
<evidence type="ECO:0000259" key="6">
    <source>
        <dbReference type="Pfam" id="PF17137"/>
    </source>
</evidence>
<dbReference type="CDD" id="cd14752">
    <property type="entry name" value="GH31_N"/>
    <property type="match status" value="1"/>
</dbReference>
<dbReference type="Pfam" id="PF17137">
    <property type="entry name" value="DUF5110"/>
    <property type="match status" value="1"/>
</dbReference>
<dbReference type="SUPFAM" id="SSF51011">
    <property type="entry name" value="Glycosyl hydrolase domain"/>
    <property type="match status" value="1"/>
</dbReference>
<dbReference type="GO" id="GO:0004553">
    <property type="term" value="F:hydrolase activity, hydrolyzing O-glycosyl compounds"/>
    <property type="evidence" value="ECO:0007669"/>
    <property type="project" value="InterPro"/>
</dbReference>
<dbReference type="GO" id="GO:0005975">
    <property type="term" value="P:carbohydrate metabolic process"/>
    <property type="evidence" value="ECO:0007669"/>
    <property type="project" value="InterPro"/>
</dbReference>
<comment type="caution">
    <text evidence="8">The sequence shown here is derived from an EMBL/GenBank/DDBJ whole genome shotgun (WGS) entry which is preliminary data.</text>
</comment>
<evidence type="ECO:0000259" key="5">
    <source>
        <dbReference type="Pfam" id="PF13802"/>
    </source>
</evidence>
<dbReference type="GO" id="GO:0030246">
    <property type="term" value="F:carbohydrate binding"/>
    <property type="evidence" value="ECO:0007669"/>
    <property type="project" value="InterPro"/>
</dbReference>
<accession>A0A2V3PMC7</accession>
<proteinExistence type="inferred from homology"/>
<dbReference type="RefSeq" id="WP_110311176.1">
    <property type="nucleotide sequence ID" value="NZ_QICL01000016.1"/>
</dbReference>
<dbReference type="SUPFAM" id="SSF51445">
    <property type="entry name" value="(Trans)glycosidases"/>
    <property type="match status" value="1"/>
</dbReference>
<dbReference type="Pfam" id="PF01055">
    <property type="entry name" value="Glyco_hydro_31_2nd"/>
    <property type="match status" value="1"/>
</dbReference>
<dbReference type="Gene3D" id="2.60.40.1180">
    <property type="entry name" value="Golgi alpha-mannosidase II"/>
    <property type="match status" value="2"/>
</dbReference>
<keyword evidence="9" id="KW-1185">Reference proteome</keyword>
<dbReference type="Proteomes" id="UP000247973">
    <property type="component" value="Unassembled WGS sequence"/>
</dbReference>
<dbReference type="SUPFAM" id="SSF74650">
    <property type="entry name" value="Galactose mutarotase-like"/>
    <property type="match status" value="1"/>
</dbReference>
<feature type="domain" description="Glycoside hydrolase family 31 TIM barrel" evidence="4">
    <location>
        <begin position="256"/>
        <end position="588"/>
    </location>
</feature>
<dbReference type="Pfam" id="PF13802">
    <property type="entry name" value="Gal_mutarotas_2"/>
    <property type="match status" value="1"/>
</dbReference>
<feature type="domain" description="DUF5110" evidence="6">
    <location>
        <begin position="703"/>
        <end position="771"/>
    </location>
</feature>
<dbReference type="InterPro" id="IPR013780">
    <property type="entry name" value="Glyco_hydro_b"/>
</dbReference>
<dbReference type="InterPro" id="IPR017853">
    <property type="entry name" value="GH"/>
</dbReference>
<dbReference type="InterPro" id="IPR025887">
    <property type="entry name" value="Glyco_hydro_31_N_dom"/>
</dbReference>
<dbReference type="OrthoDB" id="176168at2"/>
<keyword evidence="2" id="KW-0326">Glycosidase</keyword>
<evidence type="ECO:0000313" key="8">
    <source>
        <dbReference type="EMBL" id="PXV63030.1"/>
    </source>
</evidence>
<dbReference type="EMBL" id="QICL01000016">
    <property type="protein sequence ID" value="PXV63030.1"/>
    <property type="molecule type" value="Genomic_DNA"/>
</dbReference>
<feature type="signal peptide" evidence="3">
    <location>
        <begin position="1"/>
        <end position="22"/>
    </location>
</feature>
<dbReference type="InterPro" id="IPR033403">
    <property type="entry name" value="DUF5110"/>
</dbReference>
<dbReference type="InterPro" id="IPR011013">
    <property type="entry name" value="Gal_mutarotase_sf_dom"/>
</dbReference>
<protein>
    <submittedName>
        <fullName evidence="8">Alpha-glucosidase</fullName>
    </submittedName>
</protein>
<evidence type="ECO:0000313" key="9">
    <source>
        <dbReference type="Proteomes" id="UP000247973"/>
    </source>
</evidence>
<comment type="similarity">
    <text evidence="1 2">Belongs to the glycosyl hydrolase 31 family.</text>
</comment>
<evidence type="ECO:0000256" key="1">
    <source>
        <dbReference type="ARBA" id="ARBA00007806"/>
    </source>
</evidence>
<reference evidence="8 9" key="1">
    <citation type="submission" date="2018-03" db="EMBL/GenBank/DDBJ databases">
        <title>Genomic Encyclopedia of Archaeal and Bacterial Type Strains, Phase II (KMG-II): from individual species to whole genera.</title>
        <authorList>
            <person name="Goeker M."/>
        </authorList>
    </citation>
    <scope>NUCLEOTIDE SEQUENCE [LARGE SCALE GENOMIC DNA]</scope>
    <source>
        <strain evidence="8 9">DSM 100214</strain>
    </source>
</reference>
<feature type="chain" id="PRO_5015918568" evidence="3">
    <location>
        <begin position="23"/>
        <end position="832"/>
    </location>
</feature>
<evidence type="ECO:0000259" key="4">
    <source>
        <dbReference type="Pfam" id="PF01055"/>
    </source>
</evidence>
<evidence type="ECO:0000256" key="2">
    <source>
        <dbReference type="RuleBase" id="RU361185"/>
    </source>
</evidence>
<evidence type="ECO:0000259" key="7">
    <source>
        <dbReference type="Pfam" id="PF21365"/>
    </source>
</evidence>
<organism evidence="8 9">
    <name type="scientific">Dysgonomonas alginatilytica</name>
    <dbReference type="NCBI Taxonomy" id="1605892"/>
    <lineage>
        <taxon>Bacteria</taxon>
        <taxon>Pseudomonadati</taxon>
        <taxon>Bacteroidota</taxon>
        <taxon>Bacteroidia</taxon>
        <taxon>Bacteroidales</taxon>
        <taxon>Dysgonomonadaceae</taxon>
        <taxon>Dysgonomonas</taxon>
    </lineage>
</organism>
<dbReference type="PANTHER" id="PTHR22762:SF166">
    <property type="entry name" value="ALPHA-GLUCOSIDASE"/>
    <property type="match status" value="1"/>
</dbReference>
<dbReference type="AlphaFoldDB" id="A0A2V3PMC7"/>
<dbReference type="Pfam" id="PF21365">
    <property type="entry name" value="Glyco_hydro_31_3rd"/>
    <property type="match status" value="1"/>
</dbReference>
<dbReference type="InterPro" id="IPR000322">
    <property type="entry name" value="Glyco_hydro_31_TIM"/>
</dbReference>
<keyword evidence="3" id="KW-0732">Signal</keyword>
<evidence type="ECO:0000256" key="3">
    <source>
        <dbReference type="SAM" id="SignalP"/>
    </source>
</evidence>
<feature type="domain" description="Glycoside hydrolase family 31 N-terminal" evidence="5">
    <location>
        <begin position="49"/>
        <end position="213"/>
    </location>
</feature>
<dbReference type="Gene3D" id="2.60.40.1760">
    <property type="entry name" value="glycosyl hydrolase (family 31)"/>
    <property type="match status" value="1"/>
</dbReference>
<sequence length="832" mass="95748">MNKIKYILLLSLLIPLSLLASADKDAKECISYTKNGNQVIFNSKDGAKLSLTINSGSVVKIWFDPTGKLTRSNESFAVVNENLEDVGEINVDEQAACYEIYTSKLRIRLNKNPMQLQIFDKWQKLIFSDFKQIGHVSDATSKKAYKILRKDEQFFGLGEKTGPLNRRGREYKMWNSDKPCYSTSEDPLYKSIPFFMSNYRYGIFLDNTYKTEFKFGTESDEYYSFEAPDGEFIYYFIFGKDYKEIQEQYISLTGKPIMPPKWALGFSQCRGLYTKEAQALEIAAEFRKRRIPCDIIYQDIGWTQGLQDFNWRKGNYSNPKAMFEALNKQGFKMILSQDPVVSQATKEQWEEADRLGYFAKDIRTGKSYDMPWPWGGNCGVVDFTLPEVADWWGKLQQKPLDDGARGFWTDMGEPAWSNEEDLDRLNMKHHLGMHAEIHNVYGLTWDKVVKEQFEKRNPNKRVFQMTRAAYAGLQRYTFGWTGDSGNGNDVLEGWGQMANQVAMGISAGLGGIPFWTTDISGYCGDITDYPAMAELYTRWMQFGVFNPLSRAHHEGDNAAEPWMFGEVAEQNSKAAIELKYQLFPYLYTYARKAHDTGLPITRGLFMEYPNDEEATRINDQFLFGEELLVAPVLKKGERVKRVYLPEGEWIDFNDKQTVYLGGQTIAYKAPLNVIPIFVKKGSIIPQMPIMQYIHEKKDFPILVDIFPNYTGESTSFELYEDEGENQDYLKDIFSKTKFTCSTSDNGYSTDMVSTDNGFKQSEKRNIVLKYHLETKPKNILVNNKAAKNVKADDITKNIDSDFKSIQWSWDEAKKECWVKIPDERGTVNISVN</sequence>
<feature type="domain" description="Glycosyl hydrolase family 31 C-terminal" evidence="7">
    <location>
        <begin position="597"/>
        <end position="684"/>
    </location>
</feature>
<gene>
    <name evidence="8" type="ORF">CLV62_11671</name>
</gene>
<keyword evidence="2" id="KW-0378">Hydrolase</keyword>